<dbReference type="EMBL" id="FNPV01000001">
    <property type="protein sequence ID" value="SDY25073.1"/>
    <property type="molecule type" value="Genomic_DNA"/>
</dbReference>
<keyword evidence="3" id="KW-0805">Transcription regulation</keyword>
<evidence type="ECO:0000259" key="8">
    <source>
        <dbReference type="PROSITE" id="PS50043"/>
    </source>
</evidence>
<comment type="function">
    <text evidence="6">May play the central regulatory role in sporulation. It may be an element of the effector pathway responsible for the activation of sporulation genes in response to nutritional stress. Spo0A may act in concert with spo0H (a sigma factor) to control the expression of some genes that are critical to the sporulation process.</text>
</comment>
<dbReference type="GO" id="GO:0003677">
    <property type="term" value="F:DNA binding"/>
    <property type="evidence" value="ECO:0007669"/>
    <property type="project" value="UniProtKB-KW"/>
</dbReference>
<dbReference type="SMART" id="SM00421">
    <property type="entry name" value="HTH_LUXR"/>
    <property type="match status" value="1"/>
</dbReference>
<evidence type="ECO:0000256" key="7">
    <source>
        <dbReference type="PROSITE-ProRule" id="PRU00169"/>
    </source>
</evidence>
<dbReference type="OrthoDB" id="9779069at2"/>
<dbReference type="AlphaFoldDB" id="A0A1H3IB88"/>
<dbReference type="GO" id="GO:0006355">
    <property type="term" value="P:regulation of DNA-templated transcription"/>
    <property type="evidence" value="ECO:0007669"/>
    <property type="project" value="InterPro"/>
</dbReference>
<dbReference type="RefSeq" id="WP_093309797.1">
    <property type="nucleotide sequence ID" value="NZ_FNPV01000001.1"/>
</dbReference>
<dbReference type="InterPro" id="IPR001789">
    <property type="entry name" value="Sig_transdc_resp-reg_receiver"/>
</dbReference>
<feature type="domain" description="Response regulatory" evidence="9">
    <location>
        <begin position="9"/>
        <end position="125"/>
    </location>
</feature>
<dbReference type="SUPFAM" id="SSF52172">
    <property type="entry name" value="CheY-like"/>
    <property type="match status" value="1"/>
</dbReference>
<evidence type="ECO:0000256" key="5">
    <source>
        <dbReference type="ARBA" id="ARBA00023163"/>
    </source>
</evidence>
<dbReference type="PRINTS" id="PR00038">
    <property type="entry name" value="HTHLUXR"/>
</dbReference>
<keyword evidence="11" id="KW-1185">Reference proteome</keyword>
<evidence type="ECO:0000256" key="6">
    <source>
        <dbReference type="ARBA" id="ARBA00024867"/>
    </source>
</evidence>
<evidence type="ECO:0000259" key="9">
    <source>
        <dbReference type="PROSITE" id="PS50110"/>
    </source>
</evidence>
<keyword evidence="2 7" id="KW-0597">Phosphoprotein</keyword>
<evidence type="ECO:0000313" key="10">
    <source>
        <dbReference type="EMBL" id="SDY25073.1"/>
    </source>
</evidence>
<name>A0A1H3IB88_9FIRM</name>
<dbReference type="PANTHER" id="PTHR43214">
    <property type="entry name" value="TWO-COMPONENT RESPONSE REGULATOR"/>
    <property type="match status" value="1"/>
</dbReference>
<dbReference type="InterPro" id="IPR058245">
    <property type="entry name" value="NreC/VraR/RcsB-like_REC"/>
</dbReference>
<keyword evidence="4 10" id="KW-0238">DNA-binding</keyword>
<reference evidence="10 11" key="1">
    <citation type="submission" date="2016-10" db="EMBL/GenBank/DDBJ databases">
        <authorList>
            <person name="de Groot N.N."/>
        </authorList>
    </citation>
    <scope>NUCLEOTIDE SEQUENCE [LARGE SCALE GENOMIC DNA]</scope>
    <source>
        <strain evidence="10 11">APO</strain>
    </source>
</reference>
<proteinExistence type="predicted"/>
<evidence type="ECO:0000313" key="11">
    <source>
        <dbReference type="Proteomes" id="UP000199230"/>
    </source>
</evidence>
<organism evidence="10 11">
    <name type="scientific">Tindallia californiensis</name>
    <dbReference type="NCBI Taxonomy" id="159292"/>
    <lineage>
        <taxon>Bacteria</taxon>
        <taxon>Bacillati</taxon>
        <taxon>Bacillota</taxon>
        <taxon>Clostridia</taxon>
        <taxon>Peptostreptococcales</taxon>
        <taxon>Tindalliaceae</taxon>
        <taxon>Tindallia</taxon>
    </lineage>
</organism>
<keyword evidence="5" id="KW-0804">Transcription</keyword>
<dbReference type="Gene3D" id="3.40.50.2300">
    <property type="match status" value="1"/>
</dbReference>
<dbReference type="GO" id="GO:0000160">
    <property type="term" value="P:phosphorelay signal transduction system"/>
    <property type="evidence" value="ECO:0007669"/>
    <property type="project" value="InterPro"/>
</dbReference>
<dbReference type="CDD" id="cd17535">
    <property type="entry name" value="REC_NarL-like"/>
    <property type="match status" value="1"/>
</dbReference>
<dbReference type="SUPFAM" id="SSF46894">
    <property type="entry name" value="C-terminal effector domain of the bipartite response regulators"/>
    <property type="match status" value="1"/>
</dbReference>
<sequence length="213" mass="23965">MIDENTKKKVMLVDDHKIVRLGLKGLIEKDKDLIVCSEAASLKEMYDNLDEANPHIVLLDMQLPDGDGTEGVREIKKRNSAIRVLILTAYAEDFMVQESIKNGADGYLLKNVDGKAIVQAIHNVLHGLTVMDQKVQIIMSQSAKEDPFLSRLSEREQTILALVSQGKTNKEIGEKLFLAEKTVRNLITKIMKNIEVTNRTEAAGLWLKHMSRK</sequence>
<evidence type="ECO:0000256" key="4">
    <source>
        <dbReference type="ARBA" id="ARBA00023125"/>
    </source>
</evidence>
<evidence type="ECO:0000256" key="2">
    <source>
        <dbReference type="ARBA" id="ARBA00022553"/>
    </source>
</evidence>
<dbReference type="Pfam" id="PF00196">
    <property type="entry name" value="GerE"/>
    <property type="match status" value="1"/>
</dbReference>
<dbReference type="PROSITE" id="PS50110">
    <property type="entry name" value="RESPONSE_REGULATORY"/>
    <property type="match status" value="1"/>
</dbReference>
<feature type="domain" description="HTH luxR-type" evidence="8">
    <location>
        <begin position="145"/>
        <end position="210"/>
    </location>
</feature>
<dbReference type="STRING" id="159292.SAMN05192546_10191"/>
<accession>A0A1H3IB88</accession>
<dbReference type="SMART" id="SM00448">
    <property type="entry name" value="REC"/>
    <property type="match status" value="1"/>
</dbReference>
<evidence type="ECO:0000256" key="1">
    <source>
        <dbReference type="ARBA" id="ARBA00018672"/>
    </source>
</evidence>
<gene>
    <name evidence="10" type="ORF">SAMN05192546_10191</name>
</gene>
<dbReference type="PANTHER" id="PTHR43214:SF43">
    <property type="entry name" value="TWO-COMPONENT RESPONSE REGULATOR"/>
    <property type="match status" value="1"/>
</dbReference>
<dbReference type="Pfam" id="PF00072">
    <property type="entry name" value="Response_reg"/>
    <property type="match status" value="1"/>
</dbReference>
<evidence type="ECO:0000256" key="3">
    <source>
        <dbReference type="ARBA" id="ARBA00023015"/>
    </source>
</evidence>
<dbReference type="PROSITE" id="PS50043">
    <property type="entry name" value="HTH_LUXR_2"/>
    <property type="match status" value="1"/>
</dbReference>
<dbReference type="Proteomes" id="UP000199230">
    <property type="component" value="Unassembled WGS sequence"/>
</dbReference>
<protein>
    <recommendedName>
        <fullName evidence="1">Stage 0 sporulation protein A homolog</fullName>
    </recommendedName>
</protein>
<dbReference type="InterPro" id="IPR039420">
    <property type="entry name" value="WalR-like"/>
</dbReference>
<dbReference type="InterPro" id="IPR011006">
    <property type="entry name" value="CheY-like_superfamily"/>
</dbReference>
<dbReference type="InterPro" id="IPR000792">
    <property type="entry name" value="Tscrpt_reg_LuxR_C"/>
</dbReference>
<feature type="modified residue" description="4-aspartylphosphate" evidence="7">
    <location>
        <position position="60"/>
    </location>
</feature>
<dbReference type="InterPro" id="IPR016032">
    <property type="entry name" value="Sig_transdc_resp-reg_C-effctor"/>
</dbReference>
<dbReference type="CDD" id="cd06170">
    <property type="entry name" value="LuxR_C_like"/>
    <property type="match status" value="1"/>
</dbReference>